<keyword evidence="2" id="KW-1133">Transmembrane helix</keyword>
<protein>
    <submittedName>
        <fullName evidence="3">Uncharacterized protein</fullName>
    </submittedName>
</protein>
<evidence type="ECO:0000256" key="1">
    <source>
        <dbReference type="SAM" id="MobiDB-lite"/>
    </source>
</evidence>
<accession>A0A919ITI4</accession>
<dbReference type="EMBL" id="BOMM01000001">
    <property type="protein sequence ID" value="GIE08240.1"/>
    <property type="molecule type" value="Genomic_DNA"/>
</dbReference>
<keyword evidence="4" id="KW-1185">Reference proteome</keyword>
<organism evidence="3 4">
    <name type="scientific">Paractinoplanes ferrugineus</name>
    <dbReference type="NCBI Taxonomy" id="113564"/>
    <lineage>
        <taxon>Bacteria</taxon>
        <taxon>Bacillati</taxon>
        <taxon>Actinomycetota</taxon>
        <taxon>Actinomycetes</taxon>
        <taxon>Micromonosporales</taxon>
        <taxon>Micromonosporaceae</taxon>
        <taxon>Paractinoplanes</taxon>
    </lineage>
</organism>
<reference evidence="3" key="1">
    <citation type="submission" date="2021-01" db="EMBL/GenBank/DDBJ databases">
        <title>Whole genome shotgun sequence of Actinoplanes ferrugineus NBRC 15555.</title>
        <authorList>
            <person name="Komaki H."/>
            <person name="Tamura T."/>
        </authorList>
    </citation>
    <scope>NUCLEOTIDE SEQUENCE</scope>
    <source>
        <strain evidence="3">NBRC 15555</strain>
    </source>
</reference>
<proteinExistence type="predicted"/>
<dbReference type="Proteomes" id="UP000598174">
    <property type="component" value="Unassembled WGS sequence"/>
</dbReference>
<evidence type="ECO:0000313" key="3">
    <source>
        <dbReference type="EMBL" id="GIE08240.1"/>
    </source>
</evidence>
<feature type="compositionally biased region" description="Pro residues" evidence="1">
    <location>
        <begin position="32"/>
        <end position="50"/>
    </location>
</feature>
<keyword evidence="2" id="KW-0812">Transmembrane</keyword>
<feature type="transmembrane region" description="Helical" evidence="2">
    <location>
        <begin position="66"/>
        <end position="90"/>
    </location>
</feature>
<evidence type="ECO:0000256" key="2">
    <source>
        <dbReference type="SAM" id="Phobius"/>
    </source>
</evidence>
<name>A0A919ITI4_9ACTN</name>
<keyword evidence="2" id="KW-0472">Membrane</keyword>
<feature type="region of interest" description="Disordered" evidence="1">
    <location>
        <begin position="1"/>
        <end position="58"/>
    </location>
</feature>
<sequence length="212" mass="22878">MQPQEPVTGPVSQPPQPPQARGPVPVSGGAPTPLPSLTPVPPPTPLPSPTPGAEGGRRLRNRRGRLVLALVAGILGLLCLGGAGVFVSLYDEATEIKRSEPDAVADSFLRSYLVNRDDEESSLYTCKSRPDLEALSTLRKEMISREKDYGVKVSASWSTLTVTDDGNWKNVRTDLIIAGSLDGNTISRRTESWSFGLVDDDGWRVCRAMKNP</sequence>
<dbReference type="AlphaFoldDB" id="A0A919ITI4"/>
<comment type="caution">
    <text evidence="3">The sequence shown here is derived from an EMBL/GenBank/DDBJ whole genome shotgun (WGS) entry which is preliminary data.</text>
</comment>
<evidence type="ECO:0000313" key="4">
    <source>
        <dbReference type="Proteomes" id="UP000598174"/>
    </source>
</evidence>
<gene>
    <name evidence="3" type="ORF">Afe05nite_00800</name>
</gene>